<dbReference type="Gene3D" id="3.30.200.20">
    <property type="entry name" value="Phosphorylase Kinase, domain 1"/>
    <property type="match status" value="1"/>
</dbReference>
<evidence type="ECO:0000256" key="2">
    <source>
        <dbReference type="ARBA" id="ARBA00022614"/>
    </source>
</evidence>
<dbReference type="GO" id="GO:0016020">
    <property type="term" value="C:membrane"/>
    <property type="evidence" value="ECO:0007669"/>
    <property type="project" value="UniProtKB-SubCell"/>
</dbReference>
<dbReference type="GO" id="GO:0005524">
    <property type="term" value="F:ATP binding"/>
    <property type="evidence" value="ECO:0007669"/>
    <property type="project" value="UniProtKB-UniRule"/>
</dbReference>
<proteinExistence type="predicted"/>
<dbReference type="SMART" id="SM00220">
    <property type="entry name" value="S_TKc"/>
    <property type="match status" value="1"/>
</dbReference>
<evidence type="ECO:0000256" key="6">
    <source>
        <dbReference type="ARBA" id="ARBA00022737"/>
    </source>
</evidence>
<feature type="signal peptide" evidence="14">
    <location>
        <begin position="1"/>
        <end position="26"/>
    </location>
</feature>
<protein>
    <recommendedName>
        <fullName evidence="15">Protein kinase domain-containing protein</fullName>
    </recommendedName>
</protein>
<evidence type="ECO:0000256" key="9">
    <source>
        <dbReference type="ARBA" id="ARBA00022840"/>
    </source>
</evidence>
<reference evidence="16" key="1">
    <citation type="submission" date="2018-02" db="EMBL/GenBank/DDBJ databases">
        <authorList>
            <person name="Cohen D.B."/>
            <person name="Kent A.D."/>
        </authorList>
    </citation>
    <scope>NUCLEOTIDE SEQUENCE</scope>
</reference>
<evidence type="ECO:0000256" key="14">
    <source>
        <dbReference type="SAM" id="SignalP"/>
    </source>
</evidence>
<dbReference type="InterPro" id="IPR024788">
    <property type="entry name" value="Malectin-like_Carb-bd_dom"/>
</dbReference>
<evidence type="ECO:0000259" key="15">
    <source>
        <dbReference type="PROSITE" id="PS50011"/>
    </source>
</evidence>
<dbReference type="PROSITE" id="PS00107">
    <property type="entry name" value="PROTEIN_KINASE_ATP"/>
    <property type="match status" value="1"/>
</dbReference>
<dbReference type="InterPro" id="IPR011009">
    <property type="entry name" value="Kinase-like_dom_sf"/>
</dbReference>
<dbReference type="Pfam" id="PF00069">
    <property type="entry name" value="Pkinase"/>
    <property type="match status" value="1"/>
</dbReference>
<feature type="domain" description="Protein kinase" evidence="15">
    <location>
        <begin position="233"/>
        <end position="572"/>
    </location>
</feature>
<evidence type="ECO:0000256" key="5">
    <source>
        <dbReference type="ARBA" id="ARBA00022729"/>
    </source>
</evidence>
<dbReference type="InterPro" id="IPR001611">
    <property type="entry name" value="Leu-rich_rpt"/>
</dbReference>
<keyword evidence="3" id="KW-0808">Transferase</keyword>
<dbReference type="PROSITE" id="PS50011">
    <property type="entry name" value="PROTEIN_KINASE_DOM"/>
    <property type="match status" value="1"/>
</dbReference>
<evidence type="ECO:0000256" key="4">
    <source>
        <dbReference type="ARBA" id="ARBA00022692"/>
    </source>
</evidence>
<keyword evidence="11" id="KW-0472">Membrane</keyword>
<evidence type="ECO:0000313" key="16">
    <source>
        <dbReference type="EMBL" id="SPD07610.1"/>
    </source>
</evidence>
<dbReference type="Gene3D" id="3.80.10.10">
    <property type="entry name" value="Ribonuclease Inhibitor"/>
    <property type="match status" value="1"/>
</dbReference>
<organism evidence="16">
    <name type="scientific">Fagus sylvatica</name>
    <name type="common">Beechnut</name>
    <dbReference type="NCBI Taxonomy" id="28930"/>
    <lineage>
        <taxon>Eukaryota</taxon>
        <taxon>Viridiplantae</taxon>
        <taxon>Streptophyta</taxon>
        <taxon>Embryophyta</taxon>
        <taxon>Tracheophyta</taxon>
        <taxon>Spermatophyta</taxon>
        <taxon>Magnoliopsida</taxon>
        <taxon>eudicotyledons</taxon>
        <taxon>Gunneridae</taxon>
        <taxon>Pentapetalae</taxon>
        <taxon>rosids</taxon>
        <taxon>fabids</taxon>
        <taxon>Fagales</taxon>
        <taxon>Fagaceae</taxon>
        <taxon>Fagus</taxon>
    </lineage>
</organism>
<evidence type="ECO:0000256" key="8">
    <source>
        <dbReference type="ARBA" id="ARBA00022777"/>
    </source>
</evidence>
<keyword evidence="5 14" id="KW-0732">Signal</keyword>
<comment type="subcellular location">
    <subcellularLocation>
        <location evidence="1">Membrane</location>
        <topology evidence="1">Single-pass membrane protein</topology>
    </subcellularLocation>
</comment>
<evidence type="ECO:0000256" key="13">
    <source>
        <dbReference type="SAM" id="MobiDB-lite"/>
    </source>
</evidence>
<dbReference type="AlphaFoldDB" id="A0A2N9H7J3"/>
<keyword evidence="2" id="KW-0433">Leucine-rich repeat</keyword>
<dbReference type="Gene3D" id="1.10.510.10">
    <property type="entry name" value="Transferase(Phosphotransferase) domain 1"/>
    <property type="match status" value="1"/>
</dbReference>
<keyword evidence="4" id="KW-0812">Transmembrane</keyword>
<dbReference type="Pfam" id="PF12819">
    <property type="entry name" value="Malectin_like"/>
    <property type="match status" value="2"/>
</dbReference>
<keyword evidence="8" id="KW-0418">Kinase</keyword>
<keyword evidence="6" id="KW-0677">Repeat</keyword>
<dbReference type="PRINTS" id="PR00019">
    <property type="entry name" value="LEURICHRPT"/>
</dbReference>
<evidence type="ECO:0000256" key="1">
    <source>
        <dbReference type="ARBA" id="ARBA00004167"/>
    </source>
</evidence>
<accession>A0A2N9H7J3</accession>
<dbReference type="FunFam" id="3.80.10.10:FF:000129">
    <property type="entry name" value="Leucine-rich repeat receptor-like kinase"/>
    <property type="match status" value="1"/>
</dbReference>
<sequence>MVMMRRLKHFILAFLSGFALIHLVHAQDQSGFISIDCGLTANSSYAEATTGINYISDAAFIDTGEINGTAYRYPDDAYDRIWSPDNSWAYLNTSETTISRASNPYWPPSVVMSTAATSPVSLNFSWVPDDPISDYYICMHFAEFVKLKVNQRRSFNITVNGNDVFANFVPDYLIAATVPRQWSETDQDDVAGITKIKSTYGIKRNWQGDPCAPQEYLWEGLNCSYDGYNPPRIISLNLTSSGLTGEISADLSNLIMLQYLDLSSNSLTGAVPDFLSQLQYLRVLNLERNQLTGSVPSKLIERSKNGSLSLRILGKGGFGKVYHGYIDDTEVAVKMLSPSSVQGYQQFQAEARTYMGLIYEYMANGDLEAHLSGLEYLHRGCKPPIIHRDVKTANILLNENLHAKLADFGLSKIFLTDGDTHVSTVNLAGTPGYLDPEYSVLYRLTEKSDVYSFGVVLLEIITCRPVIERSDENIHISEWVRNMLAKGDIQNIVDPRLRGDFNVNSAWKAVEIAMASVSLTCTKRPPMSEVVVELKECLATEIAQREGYDGESNDSNEMINTNLSSELNPLAK</sequence>
<evidence type="ECO:0000256" key="11">
    <source>
        <dbReference type="ARBA" id="ARBA00023136"/>
    </source>
</evidence>
<evidence type="ECO:0000256" key="12">
    <source>
        <dbReference type="PROSITE-ProRule" id="PRU10141"/>
    </source>
</evidence>
<dbReference type="InterPro" id="IPR032675">
    <property type="entry name" value="LRR_dom_sf"/>
</dbReference>
<keyword evidence="7 12" id="KW-0547">Nucleotide-binding</keyword>
<dbReference type="SUPFAM" id="SSF52058">
    <property type="entry name" value="L domain-like"/>
    <property type="match status" value="1"/>
</dbReference>
<feature type="chain" id="PRO_5014653814" description="Protein kinase domain-containing protein" evidence="14">
    <location>
        <begin position="27"/>
        <end position="572"/>
    </location>
</feature>
<keyword evidence="10" id="KW-1133">Transmembrane helix</keyword>
<evidence type="ECO:0000256" key="3">
    <source>
        <dbReference type="ARBA" id="ARBA00022679"/>
    </source>
</evidence>
<dbReference type="InterPro" id="IPR008271">
    <property type="entry name" value="Ser/Thr_kinase_AS"/>
</dbReference>
<dbReference type="PROSITE" id="PS00108">
    <property type="entry name" value="PROTEIN_KINASE_ST"/>
    <property type="match status" value="1"/>
</dbReference>
<feature type="compositionally biased region" description="Polar residues" evidence="13">
    <location>
        <begin position="555"/>
        <end position="572"/>
    </location>
</feature>
<keyword evidence="9 12" id="KW-0067">ATP-binding</keyword>
<dbReference type="EMBL" id="OIVN01002936">
    <property type="protein sequence ID" value="SPD07610.1"/>
    <property type="molecule type" value="Genomic_DNA"/>
</dbReference>
<dbReference type="GO" id="GO:0004672">
    <property type="term" value="F:protein kinase activity"/>
    <property type="evidence" value="ECO:0007669"/>
    <property type="project" value="InterPro"/>
</dbReference>
<gene>
    <name evidence="16" type="ORF">FSB_LOCUS35492</name>
</gene>
<dbReference type="SUPFAM" id="SSF56112">
    <property type="entry name" value="Protein kinase-like (PK-like)"/>
    <property type="match status" value="1"/>
</dbReference>
<dbReference type="InterPro" id="IPR000719">
    <property type="entry name" value="Prot_kinase_dom"/>
</dbReference>
<feature type="region of interest" description="Disordered" evidence="13">
    <location>
        <begin position="546"/>
        <end position="572"/>
    </location>
</feature>
<evidence type="ECO:0000256" key="7">
    <source>
        <dbReference type="ARBA" id="ARBA00022741"/>
    </source>
</evidence>
<dbReference type="Pfam" id="PF00560">
    <property type="entry name" value="LRR_1"/>
    <property type="match status" value="2"/>
</dbReference>
<evidence type="ECO:0000256" key="10">
    <source>
        <dbReference type="ARBA" id="ARBA00022989"/>
    </source>
</evidence>
<dbReference type="InterPro" id="IPR017441">
    <property type="entry name" value="Protein_kinase_ATP_BS"/>
</dbReference>
<feature type="binding site" evidence="12">
    <location>
        <position position="334"/>
    </location>
    <ligand>
        <name>ATP</name>
        <dbReference type="ChEBI" id="CHEBI:30616"/>
    </ligand>
</feature>
<dbReference type="PANTHER" id="PTHR45631">
    <property type="entry name" value="OS07G0107800 PROTEIN-RELATED"/>
    <property type="match status" value="1"/>
</dbReference>
<dbReference type="PANTHER" id="PTHR45631:SF202">
    <property type="entry name" value="SENESCENCE-INDUCED RECEPTOR-LIKE SERINE_THREONINE-PROTEIN KINASE"/>
    <property type="match status" value="1"/>
</dbReference>
<name>A0A2N9H7J3_FAGSY</name>
<dbReference type="Gene3D" id="2.60.120.430">
    <property type="entry name" value="Galactose-binding lectin"/>
    <property type="match status" value="1"/>
</dbReference>